<dbReference type="AlphaFoldDB" id="A0A8B8AQQ8"/>
<evidence type="ECO:0000256" key="2">
    <source>
        <dbReference type="ARBA" id="ARBA00005944"/>
    </source>
</evidence>
<evidence type="ECO:0000256" key="3">
    <source>
        <dbReference type="ARBA" id="ARBA00015571"/>
    </source>
</evidence>
<dbReference type="InterPro" id="IPR009231">
    <property type="entry name" value="Chloride_chnl_CLIC-like"/>
</dbReference>
<keyword evidence="6 7" id="KW-0472">Membrane</keyword>
<keyword evidence="5 7" id="KW-1133">Transmembrane helix</keyword>
<keyword evidence="4 7" id="KW-0812">Transmembrane</keyword>
<proteinExistence type="inferred from homology"/>
<dbReference type="KEGG" id="cvn:111103486"/>
<gene>
    <name evidence="9" type="primary">LOC111103486</name>
</gene>
<dbReference type="GO" id="GO:0005254">
    <property type="term" value="F:chloride channel activity"/>
    <property type="evidence" value="ECO:0007669"/>
    <property type="project" value="TreeGrafter"/>
</dbReference>
<evidence type="ECO:0000256" key="4">
    <source>
        <dbReference type="ARBA" id="ARBA00022692"/>
    </source>
</evidence>
<feature type="transmembrane region" description="Helical" evidence="7">
    <location>
        <begin position="293"/>
        <end position="315"/>
    </location>
</feature>
<evidence type="ECO:0000256" key="5">
    <source>
        <dbReference type="ARBA" id="ARBA00022989"/>
    </source>
</evidence>
<evidence type="ECO:0000256" key="1">
    <source>
        <dbReference type="ARBA" id="ARBA00004141"/>
    </source>
</evidence>
<comment type="subcellular location">
    <subcellularLocation>
        <location evidence="1">Membrane</location>
        <topology evidence="1">Multi-pass membrane protein</topology>
    </subcellularLocation>
</comment>
<feature type="transmembrane region" description="Helical" evidence="7">
    <location>
        <begin position="110"/>
        <end position="134"/>
    </location>
</feature>
<name>A0A8B8AQQ8_CRAVI</name>
<dbReference type="RefSeq" id="XP_022292509.1">
    <property type="nucleotide sequence ID" value="XM_022436801.1"/>
</dbReference>
<dbReference type="OrthoDB" id="10037397at2759"/>
<reference evidence="9" key="2">
    <citation type="submission" date="2025-08" db="UniProtKB">
        <authorList>
            <consortium name="RefSeq"/>
        </authorList>
    </citation>
    <scope>IDENTIFICATION</scope>
    <source>
        <tissue evidence="9">Whole sample</tissue>
    </source>
</reference>
<dbReference type="PANTHER" id="PTHR34093">
    <property type="entry name" value="CHLORIDE CHANNEL CLIC-LIKE PROTEIN 1"/>
    <property type="match status" value="1"/>
</dbReference>
<comment type="similarity">
    <text evidence="2">Belongs to the chloride channel MCLC family.</text>
</comment>
<dbReference type="Pfam" id="PF05934">
    <property type="entry name" value="MCLC"/>
    <property type="match status" value="1"/>
</dbReference>
<evidence type="ECO:0000256" key="6">
    <source>
        <dbReference type="ARBA" id="ARBA00023136"/>
    </source>
</evidence>
<feature type="transmembrane region" description="Helical" evidence="7">
    <location>
        <begin position="12"/>
        <end position="39"/>
    </location>
</feature>
<reference evidence="8" key="1">
    <citation type="submission" date="2024-06" db="UniProtKB">
        <authorList>
            <consortium name="RefSeq"/>
        </authorList>
    </citation>
    <scope>NUCLEOTIDE SEQUENCE [LARGE SCALE GENOMIC DNA]</scope>
</reference>
<feature type="transmembrane region" description="Helical" evidence="7">
    <location>
        <begin position="250"/>
        <end position="272"/>
    </location>
</feature>
<accession>A0A8B8AQQ8</accession>
<evidence type="ECO:0000256" key="7">
    <source>
        <dbReference type="SAM" id="Phobius"/>
    </source>
</evidence>
<dbReference type="GO" id="GO:0016020">
    <property type="term" value="C:membrane"/>
    <property type="evidence" value="ECO:0007669"/>
    <property type="project" value="UniProtKB-SubCell"/>
</dbReference>
<evidence type="ECO:0000313" key="8">
    <source>
        <dbReference type="Proteomes" id="UP000694844"/>
    </source>
</evidence>
<organism evidence="8 9">
    <name type="scientific">Crassostrea virginica</name>
    <name type="common">Eastern oyster</name>
    <dbReference type="NCBI Taxonomy" id="6565"/>
    <lineage>
        <taxon>Eukaryota</taxon>
        <taxon>Metazoa</taxon>
        <taxon>Spiralia</taxon>
        <taxon>Lophotrochozoa</taxon>
        <taxon>Mollusca</taxon>
        <taxon>Bivalvia</taxon>
        <taxon>Autobranchia</taxon>
        <taxon>Pteriomorphia</taxon>
        <taxon>Ostreida</taxon>
        <taxon>Ostreoidea</taxon>
        <taxon>Ostreidae</taxon>
        <taxon>Crassostrea</taxon>
    </lineage>
</organism>
<evidence type="ECO:0000313" key="9">
    <source>
        <dbReference type="RefSeq" id="XP_022292509.1"/>
    </source>
</evidence>
<dbReference type="PANTHER" id="PTHR34093:SF1">
    <property type="entry name" value="CHLORIDE CHANNEL CLIC-LIKE PROTEIN 1"/>
    <property type="match status" value="1"/>
</dbReference>
<protein>
    <recommendedName>
        <fullName evidence="3">Chloride channel CLIC-like protein 1</fullName>
    </recommendedName>
</protein>
<dbReference type="GeneID" id="111103486"/>
<sequence length="359" mass="41232">MAGNKKKHLGKGVITKILTCHCVTFSLSILTVITAYIVWKYIYVQRELKAIKSEENSSWIYTISKLWKSYNNEDGKTTQVFPKLWNSITDDFDFVKQRIPDFISGQLNSAISIIIQVICGITLLIIVIYLCFFWKKSKQITCTSSKKNRKNGDSFYPHPQPLQLSVKSVVGILTVLALIISIPIEYMRQYQEQVAIKFAQMKGGVPRECYPQEMSMTETLKHWINWELSWSHEPCERYHKAVMVDPLWEISPLLVLWTVIVKGILHPIELFFSSTGKSFKLFFSEIPALWQPWMFIFIVVVVIIVAVMSCNYRVYVPFVAGFEPKTPQNVRTVSRTGEGDKTCKPCASNAICDKERGDT</sequence>
<keyword evidence="8" id="KW-1185">Reference proteome</keyword>
<dbReference type="GO" id="GO:0005783">
    <property type="term" value="C:endoplasmic reticulum"/>
    <property type="evidence" value="ECO:0007669"/>
    <property type="project" value="TreeGrafter"/>
</dbReference>
<dbReference type="Proteomes" id="UP000694844">
    <property type="component" value="Chromosome 1"/>
</dbReference>